<reference evidence="2 3" key="1">
    <citation type="journal article" date="2012" name="PLoS ONE">
        <title>The purine-utilizing bacterium Clostridium acidurici 9a: a genome-guided metabolic reconsideration.</title>
        <authorList>
            <person name="Hartwich K."/>
            <person name="Poehlein A."/>
            <person name="Daniel R."/>
        </authorList>
    </citation>
    <scope>NUCLEOTIDE SEQUENCE [LARGE SCALE GENOMIC DNA]</scope>
    <source>
        <strain evidence="3">ATCC 7906 / DSM 604 / BCRC 14475 / CIP 104303 / KCTC 5404 / NCIMB 10678 / 9a</strain>
    </source>
</reference>
<feature type="transmembrane region" description="Helical" evidence="1">
    <location>
        <begin position="169"/>
        <end position="187"/>
    </location>
</feature>
<organism evidence="2 3">
    <name type="scientific">Gottschalkia acidurici (strain ATCC 7906 / DSM 604 / BCRC 14475 / CIP 104303 / KCTC 5404 / NCIMB 10678 / 9a)</name>
    <name type="common">Clostridium acidurici</name>
    <dbReference type="NCBI Taxonomy" id="1128398"/>
    <lineage>
        <taxon>Bacteria</taxon>
        <taxon>Bacillati</taxon>
        <taxon>Bacillota</taxon>
        <taxon>Tissierellia</taxon>
        <taxon>Tissierellales</taxon>
        <taxon>Gottschalkiaceae</taxon>
        <taxon>Gottschalkia</taxon>
    </lineage>
</organism>
<name>K0B0E3_GOTA9</name>
<gene>
    <name evidence="2" type="ordered locus">Curi_c15230</name>
</gene>
<feature type="transmembrane region" description="Helical" evidence="1">
    <location>
        <begin position="141"/>
        <end position="163"/>
    </location>
</feature>
<evidence type="ECO:0000313" key="3">
    <source>
        <dbReference type="Proteomes" id="UP000006094"/>
    </source>
</evidence>
<dbReference type="STRING" id="1128398.Curi_c15230"/>
<dbReference type="HOGENOM" id="CLU_118898_0_0_9"/>
<dbReference type="AlphaFoldDB" id="K0B0E3"/>
<dbReference type="eggNOG" id="ENOG5032YCM">
    <property type="taxonomic scope" value="Bacteria"/>
</dbReference>
<feature type="transmembrane region" description="Helical" evidence="1">
    <location>
        <begin position="95"/>
        <end position="120"/>
    </location>
</feature>
<keyword evidence="1" id="KW-0812">Transmembrane</keyword>
<evidence type="ECO:0000256" key="1">
    <source>
        <dbReference type="SAM" id="Phobius"/>
    </source>
</evidence>
<dbReference type="EMBL" id="CP003326">
    <property type="protein sequence ID" value="AFS78532.1"/>
    <property type="molecule type" value="Genomic_DNA"/>
</dbReference>
<feature type="transmembrane region" description="Helical" evidence="1">
    <location>
        <begin position="6"/>
        <end position="24"/>
    </location>
</feature>
<keyword evidence="3" id="KW-1185">Reference proteome</keyword>
<dbReference type="KEGG" id="cad:Curi_c15230"/>
<accession>K0B0E3</accession>
<protein>
    <submittedName>
        <fullName evidence="2">Membrane protein</fullName>
    </submittedName>
</protein>
<keyword evidence="1" id="KW-0472">Membrane</keyword>
<dbReference type="OrthoDB" id="1680253at2"/>
<keyword evidence="1" id="KW-1133">Transmembrane helix</keyword>
<dbReference type="Proteomes" id="UP000006094">
    <property type="component" value="Chromosome"/>
</dbReference>
<feature type="transmembrane region" description="Helical" evidence="1">
    <location>
        <begin position="45"/>
        <end position="75"/>
    </location>
</feature>
<dbReference type="RefSeq" id="WP_014967668.1">
    <property type="nucleotide sequence ID" value="NC_018664.1"/>
</dbReference>
<sequence>MFLNIYNLKLLVCISIISIIIKIIDNVVDNEGYVDESKLLPEKGILPYVVIMMGVASMLNINITVSLIFSAYIVGMFENLNMTFLFSLKGYQESIIVAILGILFIGFNDMISSILVISSIQLIDDLIDMDKDRITQNKNYALKYGIVEVSIATIILFLIALFMSPNKTIISFLVFGVFQFIENFIIWRSLNGTRNS</sequence>
<evidence type="ECO:0000313" key="2">
    <source>
        <dbReference type="EMBL" id="AFS78532.1"/>
    </source>
</evidence>
<proteinExistence type="predicted"/>